<dbReference type="AlphaFoldDB" id="A0AAE0AGV1"/>
<proteinExistence type="predicted"/>
<evidence type="ECO:0000313" key="2">
    <source>
        <dbReference type="EMBL" id="KAK3213208.1"/>
    </source>
</evidence>
<dbReference type="Proteomes" id="UP001281410">
    <property type="component" value="Unassembled WGS sequence"/>
</dbReference>
<feature type="chain" id="PRO_5042071608" evidence="1">
    <location>
        <begin position="25"/>
        <end position="92"/>
    </location>
</feature>
<name>A0AAE0AGV1_9ROSI</name>
<comment type="caution">
    <text evidence="2">The sequence shown here is derived from an EMBL/GenBank/DDBJ whole genome shotgun (WGS) entry which is preliminary data.</text>
</comment>
<gene>
    <name evidence="2" type="ORF">Dsin_017914</name>
</gene>
<evidence type="ECO:0000313" key="3">
    <source>
        <dbReference type="Proteomes" id="UP001281410"/>
    </source>
</evidence>
<organism evidence="2 3">
    <name type="scientific">Dipteronia sinensis</name>
    <dbReference type="NCBI Taxonomy" id="43782"/>
    <lineage>
        <taxon>Eukaryota</taxon>
        <taxon>Viridiplantae</taxon>
        <taxon>Streptophyta</taxon>
        <taxon>Embryophyta</taxon>
        <taxon>Tracheophyta</taxon>
        <taxon>Spermatophyta</taxon>
        <taxon>Magnoliopsida</taxon>
        <taxon>eudicotyledons</taxon>
        <taxon>Gunneridae</taxon>
        <taxon>Pentapetalae</taxon>
        <taxon>rosids</taxon>
        <taxon>malvids</taxon>
        <taxon>Sapindales</taxon>
        <taxon>Sapindaceae</taxon>
        <taxon>Hippocastanoideae</taxon>
        <taxon>Acereae</taxon>
        <taxon>Dipteronia</taxon>
    </lineage>
</organism>
<sequence>MRKRKKKMSRLIRALIVIVDLVRSSQRSTDLVTSACQRRISHPPSPDGCTVASAVGDETLRLWNVFRDPQVAKPAPKAVREPFVHLYRTSIR</sequence>
<protein>
    <submittedName>
        <fullName evidence="2">Uncharacterized protein</fullName>
    </submittedName>
</protein>
<keyword evidence="3" id="KW-1185">Reference proteome</keyword>
<dbReference type="EMBL" id="JANJYJ010000005">
    <property type="protein sequence ID" value="KAK3213208.1"/>
    <property type="molecule type" value="Genomic_DNA"/>
</dbReference>
<evidence type="ECO:0000256" key="1">
    <source>
        <dbReference type="SAM" id="SignalP"/>
    </source>
</evidence>
<accession>A0AAE0AGV1</accession>
<feature type="signal peptide" evidence="1">
    <location>
        <begin position="1"/>
        <end position="24"/>
    </location>
</feature>
<keyword evidence="1" id="KW-0732">Signal</keyword>
<reference evidence="2" key="1">
    <citation type="journal article" date="2023" name="Plant J.">
        <title>Genome sequences and population genomics provide insights into the demographic history, inbreeding, and mutation load of two 'living fossil' tree species of Dipteronia.</title>
        <authorList>
            <person name="Feng Y."/>
            <person name="Comes H.P."/>
            <person name="Chen J."/>
            <person name="Zhu S."/>
            <person name="Lu R."/>
            <person name="Zhang X."/>
            <person name="Li P."/>
            <person name="Qiu J."/>
            <person name="Olsen K.M."/>
            <person name="Qiu Y."/>
        </authorList>
    </citation>
    <scope>NUCLEOTIDE SEQUENCE</scope>
    <source>
        <strain evidence="2">NBL</strain>
    </source>
</reference>